<dbReference type="PANTHER" id="PTHR36981:SF3">
    <property type="entry name" value="UBIQUITIN-LIKE PROTEASE FAMILY PROFILE DOMAIN-CONTAINING PROTEIN"/>
    <property type="match status" value="1"/>
</dbReference>
<proteinExistence type="predicted"/>
<dbReference type="PRINTS" id="PR01314">
    <property type="entry name" value="P2X7RECEPTOR"/>
</dbReference>
<evidence type="ECO:0000259" key="1">
    <source>
        <dbReference type="Pfam" id="PF20478"/>
    </source>
</evidence>
<reference evidence="2" key="3">
    <citation type="submission" date="2025-09" db="UniProtKB">
        <authorList>
            <consortium name="Ensembl"/>
        </authorList>
    </citation>
    <scope>IDENTIFICATION</scope>
</reference>
<dbReference type="GO" id="GO:0005216">
    <property type="term" value="F:monoatomic ion channel activity"/>
    <property type="evidence" value="ECO:0007669"/>
    <property type="project" value="InterPro"/>
</dbReference>
<dbReference type="GO" id="GO:0005524">
    <property type="term" value="F:ATP binding"/>
    <property type="evidence" value="ECO:0007669"/>
    <property type="project" value="InterPro"/>
</dbReference>
<dbReference type="InParanoid" id="A0A668A4C7"/>
<protein>
    <recommendedName>
        <fullName evidence="1">P2X purinoreceptor 7 intracellular domain-containing protein</fullName>
    </recommendedName>
</protein>
<sequence length="163" mass="18813">MTLEEHRELTSQLLERQPGLVFDTLAMYQRRHGAPPFAGVPGVPWCTCGNFRDMPTDLERKCCGQDPKNCVSLLPHFSQYCLTEGFLHIHRQYREDITVLGQASGPGDDNREYRYAAYRHFIYWQHGSLGQGNRRVIPSCCVWRIRDRFPDPQGHYTGFVPGI</sequence>
<dbReference type="GeneTree" id="ENSGT01150000287036"/>
<dbReference type="InterPro" id="IPR046815">
    <property type="entry name" value="P2RX7_C"/>
</dbReference>
<dbReference type="GO" id="GO:0001614">
    <property type="term" value="F:purinergic nucleotide receptor activity"/>
    <property type="evidence" value="ECO:0007669"/>
    <property type="project" value="InterPro"/>
</dbReference>
<evidence type="ECO:0000313" key="2">
    <source>
        <dbReference type="Ensembl" id="ENSMMDP00005039956.1"/>
    </source>
</evidence>
<dbReference type="InterPro" id="IPR003050">
    <property type="entry name" value="P2X7_purinoceptor"/>
</dbReference>
<reference evidence="2" key="2">
    <citation type="submission" date="2025-08" db="UniProtKB">
        <authorList>
            <consortium name="Ensembl"/>
        </authorList>
    </citation>
    <scope>IDENTIFICATION</scope>
</reference>
<dbReference type="PANTHER" id="PTHR36981">
    <property type="entry name" value="ZGC:195170"/>
    <property type="match status" value="1"/>
</dbReference>
<feature type="domain" description="P2X purinoreceptor 7 intracellular" evidence="1">
    <location>
        <begin position="44"/>
        <end position="159"/>
    </location>
</feature>
<reference evidence="2" key="1">
    <citation type="submission" date="2019-06" db="EMBL/GenBank/DDBJ databases">
        <authorList>
            <consortium name="Wellcome Sanger Institute Data Sharing"/>
        </authorList>
    </citation>
    <scope>NUCLEOTIDE SEQUENCE [LARGE SCALE GENOMIC DNA]</scope>
</reference>
<name>A0A668A4C7_9TELE</name>
<dbReference type="GO" id="GO:0016020">
    <property type="term" value="C:membrane"/>
    <property type="evidence" value="ECO:0007669"/>
    <property type="project" value="InterPro"/>
</dbReference>
<accession>A0A668A4C7</accession>
<dbReference type="Ensembl" id="ENSMMDT00005040782.1">
    <property type="protein sequence ID" value="ENSMMDP00005039956.1"/>
    <property type="gene ID" value="ENSMMDG00005018504.1"/>
</dbReference>
<dbReference type="Proteomes" id="UP000472263">
    <property type="component" value="Chromosome 24"/>
</dbReference>
<keyword evidence="3" id="KW-1185">Reference proteome</keyword>
<dbReference type="AlphaFoldDB" id="A0A668A4C7"/>
<organism evidence="2 3">
    <name type="scientific">Myripristis murdjan</name>
    <name type="common">pinecone soldierfish</name>
    <dbReference type="NCBI Taxonomy" id="586833"/>
    <lineage>
        <taxon>Eukaryota</taxon>
        <taxon>Metazoa</taxon>
        <taxon>Chordata</taxon>
        <taxon>Craniata</taxon>
        <taxon>Vertebrata</taxon>
        <taxon>Euteleostomi</taxon>
        <taxon>Actinopterygii</taxon>
        <taxon>Neopterygii</taxon>
        <taxon>Teleostei</taxon>
        <taxon>Neoteleostei</taxon>
        <taxon>Acanthomorphata</taxon>
        <taxon>Holocentriformes</taxon>
        <taxon>Holocentridae</taxon>
        <taxon>Myripristis</taxon>
    </lineage>
</organism>
<dbReference type="Pfam" id="PF20478">
    <property type="entry name" value="P2RX7_C"/>
    <property type="match status" value="1"/>
</dbReference>
<evidence type="ECO:0000313" key="3">
    <source>
        <dbReference type="Proteomes" id="UP000472263"/>
    </source>
</evidence>